<feature type="transmembrane region" description="Helical" evidence="1">
    <location>
        <begin position="12"/>
        <end position="30"/>
    </location>
</feature>
<comment type="caution">
    <text evidence="3">The sequence shown here is derived from an EMBL/GenBank/DDBJ whole genome shotgun (WGS) entry which is preliminary data.</text>
</comment>
<keyword evidence="1" id="KW-1133">Transmembrane helix</keyword>
<feature type="transmembrane region" description="Helical" evidence="1">
    <location>
        <begin position="180"/>
        <end position="202"/>
    </location>
</feature>
<protein>
    <submittedName>
        <fullName evidence="3">Acyltransferase</fullName>
    </submittedName>
</protein>
<reference evidence="4" key="1">
    <citation type="submission" date="2019-01" db="EMBL/GenBank/DDBJ databases">
        <title>Cytophagaceae bacterium strain CAR-16.</title>
        <authorList>
            <person name="Chen W.-M."/>
        </authorList>
    </citation>
    <scope>NUCLEOTIDE SEQUENCE [LARGE SCALE GENOMIC DNA]</scope>
    <source>
        <strain evidence="4">LLJ-11</strain>
    </source>
</reference>
<feature type="domain" description="Acyltransferase 3" evidence="2">
    <location>
        <begin position="5"/>
        <end position="334"/>
    </location>
</feature>
<feature type="transmembrane region" description="Helical" evidence="1">
    <location>
        <begin position="238"/>
        <end position="256"/>
    </location>
</feature>
<dbReference type="EMBL" id="SBKO01000004">
    <property type="protein sequence ID" value="RXR17756.1"/>
    <property type="molecule type" value="Genomic_DNA"/>
</dbReference>
<dbReference type="GO" id="GO:0009103">
    <property type="term" value="P:lipopolysaccharide biosynthetic process"/>
    <property type="evidence" value="ECO:0007669"/>
    <property type="project" value="TreeGrafter"/>
</dbReference>
<accession>A0A4Q1K1F4</accession>
<dbReference type="InterPro" id="IPR050879">
    <property type="entry name" value="Acyltransferase_3"/>
</dbReference>
<proteinExistence type="predicted"/>
<feature type="transmembrane region" description="Helical" evidence="1">
    <location>
        <begin position="263"/>
        <end position="286"/>
    </location>
</feature>
<feature type="transmembrane region" description="Helical" evidence="1">
    <location>
        <begin position="130"/>
        <end position="150"/>
    </location>
</feature>
<dbReference type="RefSeq" id="WP_129436184.1">
    <property type="nucleotide sequence ID" value="NZ_SBKO01000004.1"/>
</dbReference>
<dbReference type="GO" id="GO:0016747">
    <property type="term" value="F:acyltransferase activity, transferring groups other than amino-acyl groups"/>
    <property type="evidence" value="ECO:0007669"/>
    <property type="project" value="InterPro"/>
</dbReference>
<feature type="transmembrane region" description="Helical" evidence="1">
    <location>
        <begin position="157"/>
        <end position="174"/>
    </location>
</feature>
<name>A0A4Q1K1F4_9FLAO</name>
<keyword evidence="1" id="KW-0472">Membrane</keyword>
<evidence type="ECO:0000313" key="4">
    <source>
        <dbReference type="Proteomes" id="UP000290283"/>
    </source>
</evidence>
<feature type="transmembrane region" description="Helical" evidence="1">
    <location>
        <begin position="317"/>
        <end position="335"/>
    </location>
</feature>
<keyword evidence="4" id="KW-1185">Reference proteome</keyword>
<dbReference type="AlphaFoldDB" id="A0A4Q1K1F4"/>
<gene>
    <name evidence="3" type="ORF">EQG63_09745</name>
</gene>
<sequence>MNHINGLNGLRAIAVILVIIEHWFPANHILKSFPLGGIGVDIFFVLSGFLISRILLNKRESIGETFKEKIGAIKGFIIRRTLRIFPIYYLLLLVLYFTNGPEIKQGFVYYLTYTSNYFFYDTQEWHGMMAHLWSLAVEEQFYLVWPLLLLFILRKHFVKLFLFSILIGTIFPFFCSNYMSYILTLSCINAFGLGAFFAYVEVYKPEFSNQFKKTIKYTFLPLILFVLLQYTVLYIKVFPIRLIVAVITLNCIRICLENNPKNLLFAILNTRVLNFIGMISYGVYLYHCPLPSYWRRFFRMFKVESPFDNSGINYYELSAQFLLLLFISYLSWIIVEKPILKFKKSF</sequence>
<dbReference type="InterPro" id="IPR002656">
    <property type="entry name" value="Acyl_transf_3_dom"/>
</dbReference>
<feature type="transmembrane region" description="Helical" evidence="1">
    <location>
        <begin position="36"/>
        <end position="56"/>
    </location>
</feature>
<dbReference type="Proteomes" id="UP000290283">
    <property type="component" value="Unassembled WGS sequence"/>
</dbReference>
<feature type="transmembrane region" description="Helical" evidence="1">
    <location>
        <begin position="77"/>
        <end position="97"/>
    </location>
</feature>
<dbReference type="GO" id="GO:0016020">
    <property type="term" value="C:membrane"/>
    <property type="evidence" value="ECO:0007669"/>
    <property type="project" value="TreeGrafter"/>
</dbReference>
<dbReference type="Pfam" id="PF01757">
    <property type="entry name" value="Acyl_transf_3"/>
    <property type="match status" value="1"/>
</dbReference>
<keyword evidence="1" id="KW-0812">Transmembrane</keyword>
<dbReference type="PANTHER" id="PTHR23028:SF53">
    <property type="entry name" value="ACYL_TRANSF_3 DOMAIN-CONTAINING PROTEIN"/>
    <property type="match status" value="1"/>
</dbReference>
<dbReference type="PANTHER" id="PTHR23028">
    <property type="entry name" value="ACETYLTRANSFERASE"/>
    <property type="match status" value="1"/>
</dbReference>
<keyword evidence="3" id="KW-0808">Transferase</keyword>
<evidence type="ECO:0000259" key="2">
    <source>
        <dbReference type="Pfam" id="PF01757"/>
    </source>
</evidence>
<feature type="transmembrane region" description="Helical" evidence="1">
    <location>
        <begin position="214"/>
        <end position="232"/>
    </location>
</feature>
<keyword evidence="3" id="KW-0012">Acyltransferase</keyword>
<dbReference type="OrthoDB" id="290051at2"/>
<organism evidence="3 4">
    <name type="scientific">Flavobacterium amnicola</name>
    <dbReference type="NCBI Taxonomy" id="2506422"/>
    <lineage>
        <taxon>Bacteria</taxon>
        <taxon>Pseudomonadati</taxon>
        <taxon>Bacteroidota</taxon>
        <taxon>Flavobacteriia</taxon>
        <taxon>Flavobacteriales</taxon>
        <taxon>Flavobacteriaceae</taxon>
        <taxon>Flavobacterium</taxon>
    </lineage>
</organism>
<evidence type="ECO:0000313" key="3">
    <source>
        <dbReference type="EMBL" id="RXR17756.1"/>
    </source>
</evidence>
<evidence type="ECO:0000256" key="1">
    <source>
        <dbReference type="SAM" id="Phobius"/>
    </source>
</evidence>